<organism evidence="2 3">
    <name type="scientific">Microbacterium rhizomatis</name>
    <dbReference type="NCBI Taxonomy" id="1631477"/>
    <lineage>
        <taxon>Bacteria</taxon>
        <taxon>Bacillati</taxon>
        <taxon>Actinomycetota</taxon>
        <taxon>Actinomycetes</taxon>
        <taxon>Micrococcales</taxon>
        <taxon>Microbacteriaceae</taxon>
        <taxon>Microbacterium</taxon>
    </lineage>
</organism>
<dbReference type="InterPro" id="IPR011008">
    <property type="entry name" value="Dimeric_a/b-barrel"/>
</dbReference>
<dbReference type="RefSeq" id="WP_150449125.1">
    <property type="nucleotide sequence ID" value="NZ_VYSA01000002.1"/>
</dbReference>
<reference evidence="3" key="1">
    <citation type="submission" date="2019-09" db="EMBL/GenBank/DDBJ databases">
        <title>Mumia zhuanghuii sp. nov. isolated from the intestinal contents of plateau pika (Ochotona curzoniae) in the Qinghai-Tibet plateau of China.</title>
        <authorList>
            <person name="Tian Z."/>
        </authorList>
    </citation>
    <scope>NUCLEOTIDE SEQUENCE [LARGE SCALE GENOMIC DNA]</scope>
    <source>
        <strain evidence="3">JCM 30598</strain>
    </source>
</reference>
<sequence length="137" mass="15250">MIFHINRLTYKTDVTPEEREAGLELLRRQGESIPAVKSFVVGPELGADFEYGAVFVIEDLDGYWEYLTHPAHFESEKSGLHLVERFEAFDTTDSDDPGMAAKIAALHRRSYEENPSIADLIAQVPDMVVPDGSSGAH</sequence>
<evidence type="ECO:0000259" key="1">
    <source>
        <dbReference type="PROSITE" id="PS51502"/>
    </source>
</evidence>
<dbReference type="Proteomes" id="UP000325827">
    <property type="component" value="Unassembled WGS sequence"/>
</dbReference>
<dbReference type="AlphaFoldDB" id="A0A5J5J261"/>
<feature type="domain" description="Stress-response A/B barrel" evidence="1">
    <location>
        <begin position="2"/>
        <end position="91"/>
    </location>
</feature>
<protein>
    <submittedName>
        <fullName evidence="2">Dabb family protein</fullName>
    </submittedName>
</protein>
<name>A0A5J5J261_9MICO</name>
<dbReference type="Pfam" id="PF07876">
    <property type="entry name" value="Dabb"/>
    <property type="match status" value="1"/>
</dbReference>
<dbReference type="Gene3D" id="3.30.70.100">
    <property type="match status" value="1"/>
</dbReference>
<evidence type="ECO:0000313" key="2">
    <source>
        <dbReference type="EMBL" id="KAA9108094.1"/>
    </source>
</evidence>
<dbReference type="PROSITE" id="PS51502">
    <property type="entry name" value="S_R_A_B_BARREL"/>
    <property type="match status" value="1"/>
</dbReference>
<dbReference type="SMART" id="SM00886">
    <property type="entry name" value="Dabb"/>
    <property type="match status" value="1"/>
</dbReference>
<proteinExistence type="predicted"/>
<keyword evidence="3" id="KW-1185">Reference proteome</keyword>
<evidence type="ECO:0000313" key="3">
    <source>
        <dbReference type="Proteomes" id="UP000325827"/>
    </source>
</evidence>
<dbReference type="SUPFAM" id="SSF54909">
    <property type="entry name" value="Dimeric alpha+beta barrel"/>
    <property type="match status" value="1"/>
</dbReference>
<dbReference type="InterPro" id="IPR013097">
    <property type="entry name" value="Dabb"/>
</dbReference>
<dbReference type="OrthoDB" id="5518399at2"/>
<comment type="caution">
    <text evidence="2">The sequence shown here is derived from an EMBL/GenBank/DDBJ whole genome shotgun (WGS) entry which is preliminary data.</text>
</comment>
<accession>A0A5J5J261</accession>
<gene>
    <name evidence="2" type="ORF">F6B43_11820</name>
</gene>
<dbReference type="EMBL" id="VYSA01000002">
    <property type="protein sequence ID" value="KAA9108094.1"/>
    <property type="molecule type" value="Genomic_DNA"/>
</dbReference>